<dbReference type="InterPro" id="IPR036388">
    <property type="entry name" value="WH-like_DNA-bd_sf"/>
</dbReference>
<keyword evidence="2" id="KW-0805">Transcription regulation</keyword>
<dbReference type="OrthoDB" id="9784272at2"/>
<protein>
    <submittedName>
        <fullName evidence="7">Sigma factor PvdS, controling pyoverdin biosynthesis</fullName>
    </submittedName>
</protein>
<dbReference type="PANTHER" id="PTHR43133">
    <property type="entry name" value="RNA POLYMERASE ECF-TYPE SIGMA FACTO"/>
    <property type="match status" value="1"/>
</dbReference>
<dbReference type="NCBIfam" id="TIGR02937">
    <property type="entry name" value="sigma70-ECF"/>
    <property type="match status" value="1"/>
</dbReference>
<accession>A0A109BCB4</accession>
<gene>
    <name evidence="7" type="ORF">APY04_2581</name>
</gene>
<comment type="caution">
    <text evidence="7">The sequence shown here is derived from an EMBL/GenBank/DDBJ whole genome shotgun (WGS) entry which is preliminary data.</text>
</comment>
<dbReference type="GO" id="GO:0003677">
    <property type="term" value="F:DNA binding"/>
    <property type="evidence" value="ECO:0007669"/>
    <property type="project" value="InterPro"/>
</dbReference>
<dbReference type="AlphaFoldDB" id="A0A109BCB4"/>
<dbReference type="InterPro" id="IPR007627">
    <property type="entry name" value="RNA_pol_sigma70_r2"/>
</dbReference>
<feature type="domain" description="RNA polymerase sigma-70 region 2" evidence="5">
    <location>
        <begin position="13"/>
        <end position="76"/>
    </location>
</feature>
<dbReference type="InterPro" id="IPR039425">
    <property type="entry name" value="RNA_pol_sigma-70-like"/>
</dbReference>
<sequence length="170" mass="19409">MQEDDIRWGVFITHRGPLVDYAAPIVGSRDIAEDVVQDAFLRISSAGVRACNREQVLAYLYRIVRNLSFDLIRRRQIEQKHVQADAPYWVQPQTAANPEEAAVLADEMRIVAEILADLSLEVRIAVEMHRFGQFTLEDIARHLGISVPNAHRYVKMAMLKIATRLENTRS</sequence>
<feature type="domain" description="RNA polymerase sigma factor 70 region 4 type 2" evidence="6">
    <location>
        <begin position="110"/>
        <end position="160"/>
    </location>
</feature>
<dbReference type="InterPro" id="IPR013324">
    <property type="entry name" value="RNA_pol_sigma_r3/r4-like"/>
</dbReference>
<dbReference type="Gene3D" id="1.10.10.10">
    <property type="entry name" value="Winged helix-like DNA-binding domain superfamily/Winged helix DNA-binding domain"/>
    <property type="match status" value="1"/>
</dbReference>
<dbReference type="InterPro" id="IPR013325">
    <property type="entry name" value="RNA_pol_sigma_r2"/>
</dbReference>
<keyword evidence="3" id="KW-0731">Sigma factor</keyword>
<dbReference type="PATRIC" id="fig|121290.4.peg.1452"/>
<name>A0A109BCB4_HYPSL</name>
<keyword evidence="4" id="KW-0804">Transcription</keyword>
<proteinExistence type="inferred from homology"/>
<evidence type="ECO:0000256" key="1">
    <source>
        <dbReference type="ARBA" id="ARBA00010641"/>
    </source>
</evidence>
<evidence type="ECO:0000256" key="2">
    <source>
        <dbReference type="ARBA" id="ARBA00023015"/>
    </source>
</evidence>
<dbReference type="Proteomes" id="UP000059074">
    <property type="component" value="Unassembled WGS sequence"/>
</dbReference>
<dbReference type="GO" id="GO:0016987">
    <property type="term" value="F:sigma factor activity"/>
    <property type="evidence" value="ECO:0007669"/>
    <property type="project" value="UniProtKB-KW"/>
</dbReference>
<evidence type="ECO:0000313" key="8">
    <source>
        <dbReference type="Proteomes" id="UP000059074"/>
    </source>
</evidence>
<comment type="similarity">
    <text evidence="1">Belongs to the sigma-70 factor family. ECF subfamily.</text>
</comment>
<dbReference type="GO" id="GO:0006352">
    <property type="term" value="P:DNA-templated transcription initiation"/>
    <property type="evidence" value="ECO:0007669"/>
    <property type="project" value="InterPro"/>
</dbReference>
<dbReference type="InterPro" id="IPR013249">
    <property type="entry name" value="RNA_pol_sigma70_r4_t2"/>
</dbReference>
<keyword evidence="8" id="KW-1185">Reference proteome</keyword>
<dbReference type="Gene3D" id="1.10.1740.10">
    <property type="match status" value="1"/>
</dbReference>
<dbReference type="InterPro" id="IPR014284">
    <property type="entry name" value="RNA_pol_sigma-70_dom"/>
</dbReference>
<dbReference type="Pfam" id="PF08281">
    <property type="entry name" value="Sigma70_r4_2"/>
    <property type="match status" value="1"/>
</dbReference>
<reference evidence="7 8" key="1">
    <citation type="submission" date="2015-10" db="EMBL/GenBank/DDBJ databases">
        <title>Transcriptomic analysis of a linuron degrading triple-species bacterial consortium.</title>
        <authorList>
            <person name="Albers P."/>
        </authorList>
    </citation>
    <scope>NUCLEOTIDE SEQUENCE [LARGE SCALE GENOMIC DNA]</scope>
    <source>
        <strain evidence="7 8">WDL6</strain>
    </source>
</reference>
<dbReference type="EMBL" id="LMTR01000074">
    <property type="protein sequence ID" value="KWT65994.1"/>
    <property type="molecule type" value="Genomic_DNA"/>
</dbReference>
<organism evidence="7 8">
    <name type="scientific">Hyphomicrobium sulfonivorans</name>
    <dbReference type="NCBI Taxonomy" id="121290"/>
    <lineage>
        <taxon>Bacteria</taxon>
        <taxon>Pseudomonadati</taxon>
        <taxon>Pseudomonadota</taxon>
        <taxon>Alphaproteobacteria</taxon>
        <taxon>Hyphomicrobiales</taxon>
        <taxon>Hyphomicrobiaceae</taxon>
        <taxon>Hyphomicrobium</taxon>
    </lineage>
</organism>
<dbReference type="SUPFAM" id="SSF88659">
    <property type="entry name" value="Sigma3 and sigma4 domains of RNA polymerase sigma factors"/>
    <property type="match status" value="1"/>
</dbReference>
<dbReference type="SUPFAM" id="SSF88946">
    <property type="entry name" value="Sigma2 domain of RNA polymerase sigma factors"/>
    <property type="match status" value="1"/>
</dbReference>
<dbReference type="PANTHER" id="PTHR43133:SF63">
    <property type="entry name" value="RNA POLYMERASE SIGMA FACTOR FECI-RELATED"/>
    <property type="match status" value="1"/>
</dbReference>
<dbReference type="RefSeq" id="WP_068463119.1">
    <property type="nucleotide sequence ID" value="NZ_LMTR01000074.1"/>
</dbReference>
<dbReference type="Pfam" id="PF04542">
    <property type="entry name" value="Sigma70_r2"/>
    <property type="match status" value="1"/>
</dbReference>
<evidence type="ECO:0000259" key="5">
    <source>
        <dbReference type="Pfam" id="PF04542"/>
    </source>
</evidence>
<evidence type="ECO:0000256" key="3">
    <source>
        <dbReference type="ARBA" id="ARBA00023082"/>
    </source>
</evidence>
<evidence type="ECO:0000256" key="4">
    <source>
        <dbReference type="ARBA" id="ARBA00023163"/>
    </source>
</evidence>
<evidence type="ECO:0000259" key="6">
    <source>
        <dbReference type="Pfam" id="PF08281"/>
    </source>
</evidence>
<evidence type="ECO:0000313" key="7">
    <source>
        <dbReference type="EMBL" id="KWT65994.1"/>
    </source>
</evidence>
<dbReference type="STRING" id="121290.APY04_2581"/>